<dbReference type="InterPro" id="IPR001611">
    <property type="entry name" value="Leu-rich_rpt"/>
</dbReference>
<accession>A0A1V9ZC47</accession>
<keyword evidence="4" id="KW-1185">Reference proteome</keyword>
<comment type="caution">
    <text evidence="3">The sequence shown here is derived from an EMBL/GenBank/DDBJ whole genome shotgun (WGS) entry which is preliminary data.</text>
</comment>
<keyword evidence="1" id="KW-0433">Leucine-rich repeat</keyword>
<name>A0A1V9ZC47_9STRA</name>
<evidence type="ECO:0000256" key="1">
    <source>
        <dbReference type="ARBA" id="ARBA00022614"/>
    </source>
</evidence>
<dbReference type="PANTHER" id="PTHR18849">
    <property type="entry name" value="LEUCINE RICH REPEAT PROTEIN"/>
    <property type="match status" value="1"/>
</dbReference>
<organism evidence="3 4">
    <name type="scientific">Thraustotheca clavata</name>
    <dbReference type="NCBI Taxonomy" id="74557"/>
    <lineage>
        <taxon>Eukaryota</taxon>
        <taxon>Sar</taxon>
        <taxon>Stramenopiles</taxon>
        <taxon>Oomycota</taxon>
        <taxon>Saprolegniomycetes</taxon>
        <taxon>Saprolegniales</taxon>
        <taxon>Achlyaceae</taxon>
        <taxon>Thraustotheca</taxon>
    </lineage>
</organism>
<dbReference type="InterPro" id="IPR032675">
    <property type="entry name" value="LRR_dom_sf"/>
</dbReference>
<reference evidence="3 4" key="1">
    <citation type="journal article" date="2014" name="Genome Biol. Evol.">
        <title>The secreted proteins of Achlya hypogyna and Thraustotheca clavata identify the ancestral oomycete secretome and reveal gene acquisitions by horizontal gene transfer.</title>
        <authorList>
            <person name="Misner I."/>
            <person name="Blouin N."/>
            <person name="Leonard G."/>
            <person name="Richards T.A."/>
            <person name="Lane C.E."/>
        </authorList>
    </citation>
    <scope>NUCLEOTIDE SEQUENCE [LARGE SCALE GENOMIC DNA]</scope>
    <source>
        <strain evidence="3 4">ATCC 34112</strain>
    </source>
</reference>
<dbReference type="OrthoDB" id="299656at2759"/>
<feature type="non-terminal residue" evidence="3">
    <location>
        <position position="478"/>
    </location>
</feature>
<evidence type="ECO:0000313" key="4">
    <source>
        <dbReference type="Proteomes" id="UP000243217"/>
    </source>
</evidence>
<gene>
    <name evidence="3" type="ORF">THRCLA_07740</name>
</gene>
<dbReference type="Gene3D" id="3.80.10.10">
    <property type="entry name" value="Ribonuclease Inhibitor"/>
    <property type="match status" value="1"/>
</dbReference>
<evidence type="ECO:0000256" key="2">
    <source>
        <dbReference type="ARBA" id="ARBA00022737"/>
    </source>
</evidence>
<dbReference type="Pfam" id="PF13855">
    <property type="entry name" value="LRR_8"/>
    <property type="match status" value="1"/>
</dbReference>
<protein>
    <submittedName>
        <fullName evidence="3">Uncharacterized protein</fullName>
    </submittedName>
</protein>
<dbReference type="EMBL" id="JNBS01002082">
    <property type="protein sequence ID" value="OQR95586.1"/>
    <property type="molecule type" value="Genomic_DNA"/>
</dbReference>
<dbReference type="STRING" id="74557.A0A1V9ZC47"/>
<dbReference type="SUPFAM" id="SSF52058">
    <property type="entry name" value="L domain-like"/>
    <property type="match status" value="1"/>
</dbReference>
<dbReference type="Proteomes" id="UP000243217">
    <property type="component" value="Unassembled WGS sequence"/>
</dbReference>
<dbReference type="AlphaFoldDB" id="A0A1V9ZC47"/>
<dbReference type="PANTHER" id="PTHR18849:SF0">
    <property type="entry name" value="CILIA- AND FLAGELLA-ASSOCIATED PROTEIN 410-RELATED"/>
    <property type="match status" value="1"/>
</dbReference>
<evidence type="ECO:0000313" key="3">
    <source>
        <dbReference type="EMBL" id="OQR95586.1"/>
    </source>
</evidence>
<keyword evidence="2" id="KW-0677">Repeat</keyword>
<proteinExistence type="predicted"/>
<sequence>MKKRLIKVKEEESYEWNEMDLKKVAKQQLADAELSGHLLLKGLHLVRMPRSIQYLPHLVHIDLSHNGLTRFPGQWFVNSFANIRYLSVASNQLHVMSDILPLSKLHHLFQLDLSQNPLPLLTNRIYLLEALFRCPMPKGLIIDSKINYEAACHIPDKVRSKVIYSIRHIAPVPRLEGFPMLQELNGQAIVLEEIKLVERELQRKIRYPKTQASAITRPASKHIELRKTAKEIERRKHGFKTLPAVQSAPKLQYTVDGENIPEPVAYNNEEESCDDGMTKTECEITRRQIHLGLAISESINSDTEATMDFEQDSTKRSKCNWNESIKSLDFLRNDQRFIVREKSKVDTSLKDNPLESDVLLDYMTQAERSRRLTQKTLDVLGNNGETRIAPGYFDIYGDSSEVLLEKLNHEHTREVVQEHYNVTKAFCKKIFQVGSAYLHPEFRDIIELEHNVIKHNNNTLLNNSTIGPSLVESIDLSL</sequence>